<name>A0A9Y2AHT3_9FIRM</name>
<protein>
    <submittedName>
        <fullName evidence="10">Glycosyltransferase family 39 protein</fullName>
    </submittedName>
</protein>
<dbReference type="GO" id="GO:0010041">
    <property type="term" value="P:response to iron(III) ion"/>
    <property type="evidence" value="ECO:0007669"/>
    <property type="project" value="TreeGrafter"/>
</dbReference>
<gene>
    <name evidence="10" type="ORF">P3F81_08365</name>
</gene>
<evidence type="ECO:0000256" key="4">
    <source>
        <dbReference type="ARBA" id="ARBA00022679"/>
    </source>
</evidence>
<dbReference type="Pfam" id="PF13231">
    <property type="entry name" value="PMT_2"/>
    <property type="match status" value="1"/>
</dbReference>
<dbReference type="PANTHER" id="PTHR33908:SF3">
    <property type="entry name" value="UNDECAPRENYL PHOSPHATE-ALPHA-4-AMINO-4-DEOXY-L-ARABINOSE ARABINOSYL TRANSFERASE"/>
    <property type="match status" value="1"/>
</dbReference>
<feature type="transmembrane region" description="Helical" evidence="8">
    <location>
        <begin position="337"/>
        <end position="357"/>
    </location>
</feature>
<proteinExistence type="predicted"/>
<keyword evidence="4" id="KW-0808">Transferase</keyword>
<dbReference type="PANTHER" id="PTHR33908">
    <property type="entry name" value="MANNOSYLTRANSFERASE YKCB-RELATED"/>
    <property type="match status" value="1"/>
</dbReference>
<evidence type="ECO:0000259" key="9">
    <source>
        <dbReference type="Pfam" id="PF13231"/>
    </source>
</evidence>
<organism evidence="10 11">
    <name type="scientific">Selenobaculum gibii</name>
    <dbReference type="NCBI Taxonomy" id="3054208"/>
    <lineage>
        <taxon>Bacteria</taxon>
        <taxon>Bacillati</taxon>
        <taxon>Bacillota</taxon>
        <taxon>Negativicutes</taxon>
        <taxon>Selenomonadales</taxon>
        <taxon>Selenomonadaceae</taxon>
        <taxon>Selenobaculum</taxon>
    </lineage>
</organism>
<keyword evidence="11" id="KW-1185">Reference proteome</keyword>
<comment type="subcellular location">
    <subcellularLocation>
        <location evidence="1">Cell membrane</location>
        <topology evidence="1">Multi-pass membrane protein</topology>
    </subcellularLocation>
</comment>
<evidence type="ECO:0000256" key="3">
    <source>
        <dbReference type="ARBA" id="ARBA00022676"/>
    </source>
</evidence>
<evidence type="ECO:0000256" key="1">
    <source>
        <dbReference type="ARBA" id="ARBA00004651"/>
    </source>
</evidence>
<feature type="domain" description="Glycosyltransferase RgtA/B/C/D-like" evidence="9">
    <location>
        <begin position="61"/>
        <end position="212"/>
    </location>
</feature>
<feature type="transmembrane region" description="Helical" evidence="8">
    <location>
        <begin position="7"/>
        <end position="29"/>
    </location>
</feature>
<feature type="transmembrane region" description="Helical" evidence="8">
    <location>
        <begin position="283"/>
        <end position="301"/>
    </location>
</feature>
<feature type="transmembrane region" description="Helical" evidence="8">
    <location>
        <begin position="156"/>
        <end position="182"/>
    </location>
</feature>
<evidence type="ECO:0000256" key="6">
    <source>
        <dbReference type="ARBA" id="ARBA00022989"/>
    </source>
</evidence>
<dbReference type="Proteomes" id="UP001243623">
    <property type="component" value="Chromosome"/>
</dbReference>
<accession>A0A9Y2AHT3</accession>
<evidence type="ECO:0000313" key="11">
    <source>
        <dbReference type="Proteomes" id="UP001243623"/>
    </source>
</evidence>
<keyword evidence="2" id="KW-1003">Cell membrane</keyword>
<dbReference type="RefSeq" id="WP_147669758.1">
    <property type="nucleotide sequence ID" value="NZ_CP120678.1"/>
</dbReference>
<feature type="transmembrane region" description="Helical" evidence="8">
    <location>
        <begin position="369"/>
        <end position="389"/>
    </location>
</feature>
<dbReference type="InterPro" id="IPR038731">
    <property type="entry name" value="RgtA/B/C-like"/>
</dbReference>
<feature type="transmembrane region" description="Helical" evidence="8">
    <location>
        <begin position="396"/>
        <end position="419"/>
    </location>
</feature>
<dbReference type="EMBL" id="CP120678">
    <property type="protein sequence ID" value="WIW69928.1"/>
    <property type="molecule type" value="Genomic_DNA"/>
</dbReference>
<evidence type="ECO:0000256" key="2">
    <source>
        <dbReference type="ARBA" id="ARBA00022475"/>
    </source>
</evidence>
<feature type="transmembrane region" description="Helical" evidence="8">
    <location>
        <begin position="133"/>
        <end position="150"/>
    </location>
</feature>
<evidence type="ECO:0000256" key="8">
    <source>
        <dbReference type="SAM" id="Phobius"/>
    </source>
</evidence>
<evidence type="ECO:0000256" key="7">
    <source>
        <dbReference type="ARBA" id="ARBA00023136"/>
    </source>
</evidence>
<feature type="transmembrane region" description="Helical" evidence="8">
    <location>
        <begin position="248"/>
        <end position="271"/>
    </location>
</feature>
<keyword evidence="7 8" id="KW-0472">Membrane</keyword>
<keyword evidence="3" id="KW-0328">Glycosyltransferase</keyword>
<dbReference type="InterPro" id="IPR050297">
    <property type="entry name" value="LipidA_mod_glycosyltrf_83"/>
</dbReference>
<keyword evidence="6 8" id="KW-1133">Transmembrane helix</keyword>
<reference evidence="10" key="1">
    <citation type="submission" date="2023-03" db="EMBL/GenBank/DDBJ databases">
        <title>Selenobaculum gbiensis gen. nov. sp. nov., a new bacterium isolated from the gut microbiota of IBD patient.</title>
        <authorList>
            <person name="Yeo S."/>
            <person name="Park H."/>
            <person name="Huh C.S."/>
        </authorList>
    </citation>
    <scope>NUCLEOTIDE SEQUENCE</scope>
    <source>
        <strain evidence="10">ICN-92133</strain>
    </source>
</reference>
<feature type="transmembrane region" description="Helical" evidence="8">
    <location>
        <begin position="307"/>
        <end position="325"/>
    </location>
</feature>
<dbReference type="GO" id="GO:0009103">
    <property type="term" value="P:lipopolysaccharide biosynthetic process"/>
    <property type="evidence" value="ECO:0007669"/>
    <property type="project" value="UniProtKB-ARBA"/>
</dbReference>
<keyword evidence="5 8" id="KW-0812">Transmembrane</keyword>
<dbReference type="KEGG" id="sgbi:P3F81_08365"/>
<feature type="transmembrane region" description="Helical" evidence="8">
    <location>
        <begin position="89"/>
        <end position="105"/>
    </location>
</feature>
<evidence type="ECO:0000256" key="5">
    <source>
        <dbReference type="ARBA" id="ARBA00022692"/>
    </source>
</evidence>
<dbReference type="GO" id="GO:0016763">
    <property type="term" value="F:pentosyltransferase activity"/>
    <property type="evidence" value="ECO:0007669"/>
    <property type="project" value="TreeGrafter"/>
</dbReference>
<dbReference type="AlphaFoldDB" id="A0A9Y2AHT3"/>
<sequence length="516" mass="59285">MERKNLDVIIILIVAGFIMLFKLGAVPLLDPDEPVYIQTALEMLNHNDFISPRIYGDFWYDKPPMYYWLIALAVKFFGATELSARLPSAVLAIAGAMLVYYYGNRLFDRRSALYGALILVTSFEYFYLGKAAVTDITLSCFFSGVIFAYLSKQYRLMYVFMGLSVLTKGPVGIVLPLAIILLHLIATKNWIEIFNLKIFQGGIIFLLITVPWYGMMYNLHGMDFIETFLGFHNVTRFLSPEHESGQIWYYYLPVLCIGFFPWVSYLLPALYEGWREKNKEKGKNILALMIWLSIVFVFFSVSQTKLISYILPMYPPMALLTGWYMNRCIKEFRIKTLNFAGAGMMLISLLIFIVLEITAEYKLGIQINGIKYLGVLFVGMVSWVFLSNFVKNRRCYLLGIVVGMMGFVVILMNCIFPAITDFVSVKPTAEVFNEVYVNQSTPVYVEKFYRPGFCYYTGVAGRELKTDLQAAVKGEKEAYFLVREKNFDQLSIKEKENLMIINKQKDVLLLYKVQSG</sequence>
<dbReference type="GO" id="GO:0005886">
    <property type="term" value="C:plasma membrane"/>
    <property type="evidence" value="ECO:0007669"/>
    <property type="project" value="UniProtKB-SubCell"/>
</dbReference>
<evidence type="ECO:0000313" key="10">
    <source>
        <dbReference type="EMBL" id="WIW69928.1"/>
    </source>
</evidence>
<feature type="transmembrane region" description="Helical" evidence="8">
    <location>
        <begin position="194"/>
        <end position="214"/>
    </location>
</feature>